<feature type="transmembrane region" description="Helical" evidence="5">
    <location>
        <begin position="100"/>
        <end position="118"/>
    </location>
</feature>
<evidence type="ECO:0000256" key="2">
    <source>
        <dbReference type="ARBA" id="ARBA00022692"/>
    </source>
</evidence>
<dbReference type="AlphaFoldDB" id="A0A3S3RBT0"/>
<dbReference type="Gene3D" id="1.10.1200.120">
    <property type="entry name" value="Large-conductance mechanosensitive channel, MscL, domain 1"/>
    <property type="match status" value="1"/>
</dbReference>
<dbReference type="InterPro" id="IPR036019">
    <property type="entry name" value="MscL_channel"/>
</dbReference>
<gene>
    <name evidence="6" type="ORF">Metus_1146</name>
</gene>
<dbReference type="GO" id="GO:0008381">
    <property type="term" value="F:mechanosensitive monoatomic ion channel activity"/>
    <property type="evidence" value="ECO:0007669"/>
    <property type="project" value="TreeGrafter"/>
</dbReference>
<comment type="caution">
    <text evidence="6">The sequence shown here is derived from an EMBL/GenBank/DDBJ whole genome shotgun (WGS) entry which is preliminary data.</text>
</comment>
<evidence type="ECO:0000256" key="1">
    <source>
        <dbReference type="ARBA" id="ARBA00004141"/>
    </source>
</evidence>
<dbReference type="GO" id="GO:0016020">
    <property type="term" value="C:membrane"/>
    <property type="evidence" value="ECO:0007669"/>
    <property type="project" value="UniProtKB-SubCell"/>
</dbReference>
<sequence length="127" mass="13943">MADEMLEELRQIRKLLEPKPAPPPPPPPKGLINEFKEFIKNYKVMGLAVAFILGLYLGALTQSLVKDILMPLIGLALPGMSDLATLEVAVGSQIFRVGNFLVAVITFIIVAFVIFVLVKITKRIGIE</sequence>
<reference evidence="6 7" key="1">
    <citation type="submission" date="2018-12" db="EMBL/GenBank/DDBJ databases">
        <title>The complete genome of the methanogenic archaea of the candidate phylum Verstraetearchaeota, obtained from the metagenome of underground thermal water.</title>
        <authorList>
            <person name="Kadnikov V.V."/>
            <person name="Mardanov A.V."/>
            <person name="Beletsky A.V."/>
            <person name="Karnachuk O.V."/>
            <person name="Ravin N.V."/>
        </authorList>
    </citation>
    <scope>NUCLEOTIDE SEQUENCE [LARGE SCALE GENOMIC DNA]</scope>
    <source>
        <strain evidence="6">Ch88</strain>
    </source>
</reference>
<keyword evidence="3 5" id="KW-1133">Transmembrane helix</keyword>
<protein>
    <submittedName>
        <fullName evidence="6">Large-conductance mechanosensitive channel</fullName>
    </submittedName>
</protein>
<dbReference type="PANTHER" id="PTHR30266">
    <property type="entry name" value="MECHANOSENSITIVE CHANNEL MSCL"/>
    <property type="match status" value="1"/>
</dbReference>
<evidence type="ECO:0000256" key="3">
    <source>
        <dbReference type="ARBA" id="ARBA00022989"/>
    </source>
</evidence>
<feature type="transmembrane region" description="Helical" evidence="5">
    <location>
        <begin position="44"/>
        <end position="65"/>
    </location>
</feature>
<evidence type="ECO:0000256" key="4">
    <source>
        <dbReference type="ARBA" id="ARBA00023136"/>
    </source>
</evidence>
<name>A0A3S3RBT0_METS7</name>
<evidence type="ECO:0000313" key="6">
    <source>
        <dbReference type="EMBL" id="RWX73172.1"/>
    </source>
</evidence>
<dbReference type="Proteomes" id="UP000288215">
    <property type="component" value="Unassembled WGS sequence"/>
</dbReference>
<organism evidence="6 7">
    <name type="scientific">Methanosuratincola subterraneus</name>
    <dbReference type="NCBI Taxonomy" id="2593994"/>
    <lineage>
        <taxon>Archaea</taxon>
        <taxon>Thermoproteota</taxon>
        <taxon>Methanosuratincolia</taxon>
        <taxon>Candidatus Methanomethylicales</taxon>
        <taxon>Candidatus Methanomethylicaceae</taxon>
        <taxon>Candidatus Methanosuratincola (ex Vanwonterghem et al. 2016)</taxon>
    </lineage>
</organism>
<proteinExistence type="predicted"/>
<dbReference type="EMBL" id="RXGA01000003">
    <property type="protein sequence ID" value="RWX73172.1"/>
    <property type="molecule type" value="Genomic_DNA"/>
</dbReference>
<evidence type="ECO:0000313" key="7">
    <source>
        <dbReference type="Proteomes" id="UP000288215"/>
    </source>
</evidence>
<comment type="subcellular location">
    <subcellularLocation>
        <location evidence="1">Membrane</location>
        <topology evidence="1">Multi-pass membrane protein</topology>
    </subcellularLocation>
</comment>
<dbReference type="SUPFAM" id="SSF81330">
    <property type="entry name" value="Gated mechanosensitive channel"/>
    <property type="match status" value="1"/>
</dbReference>
<dbReference type="Pfam" id="PF01741">
    <property type="entry name" value="MscL"/>
    <property type="match status" value="1"/>
</dbReference>
<keyword evidence="4 5" id="KW-0472">Membrane</keyword>
<dbReference type="PANTHER" id="PTHR30266:SF2">
    <property type="entry name" value="LARGE-CONDUCTANCE MECHANOSENSITIVE CHANNEL"/>
    <property type="match status" value="1"/>
</dbReference>
<keyword evidence="2 5" id="KW-0812">Transmembrane</keyword>
<dbReference type="InterPro" id="IPR037673">
    <property type="entry name" value="MSC/AndL"/>
</dbReference>
<evidence type="ECO:0000256" key="5">
    <source>
        <dbReference type="SAM" id="Phobius"/>
    </source>
</evidence>
<accession>A0A3S3RBT0</accession>